<dbReference type="KEGG" id="pbj:VN24_25465"/>
<gene>
    <name evidence="2" type="ORF">VN24_25465</name>
</gene>
<dbReference type="EMBL" id="CP011058">
    <property type="protein sequence ID" value="AJY77296.1"/>
    <property type="molecule type" value="Genomic_DNA"/>
</dbReference>
<dbReference type="AlphaFoldDB" id="A0A0D5NPW1"/>
<dbReference type="Proteomes" id="UP000032633">
    <property type="component" value="Chromosome"/>
</dbReference>
<sequence length="332" mass="36280">MDHPFPDWHKKMDPAQNGAFSGYPGTFQRIVPESGFVPGSSIGSGSFPGISPLTVPGSVPGSFPGFAAAHGLSVQKYGPGASQPSLQADGSCINPGQPLLQQMQMTLEAQQTQLVQLQQQVDRLSRRLQEVEEKPSCTIEKLEYHFDQLKVEKLDGTLNIGMTPPGSGQLEELGQLSIPNHVQGGTGVFPSPSGPVSVSSPAAGPQTFTPQQMQSPHLLQQAMAQADNYMDQRASGVMEQMEAEFGLKLDTHHRQMVLVDIRKQLPARIQHYLQHYRNEEKGRRQDEKTDPQQIMIDQVTDCTLRDAEAAIRQYLKRIASERSGAVNGGSSQ</sequence>
<organism evidence="2 3">
    <name type="scientific">Paenibacillus beijingensis</name>
    <dbReference type="NCBI Taxonomy" id="1126833"/>
    <lineage>
        <taxon>Bacteria</taxon>
        <taxon>Bacillati</taxon>
        <taxon>Bacillota</taxon>
        <taxon>Bacilli</taxon>
        <taxon>Bacillales</taxon>
        <taxon>Paenibacillaceae</taxon>
        <taxon>Paenibacillus</taxon>
    </lineage>
</organism>
<dbReference type="HOGENOM" id="CLU_072306_0_0_9"/>
<evidence type="ECO:0000313" key="2">
    <source>
        <dbReference type="EMBL" id="AJY77296.1"/>
    </source>
</evidence>
<protein>
    <submittedName>
        <fullName evidence="2">Uncharacterized protein</fullName>
    </submittedName>
</protein>
<reference evidence="3" key="2">
    <citation type="submission" date="2015-03" db="EMBL/GenBank/DDBJ databases">
        <title>Genome sequence of Paenibacillus beijingensis strain DSM 24997T.</title>
        <authorList>
            <person name="Kwak Y."/>
            <person name="Shin J.-H."/>
        </authorList>
    </citation>
    <scope>NUCLEOTIDE SEQUENCE [LARGE SCALE GENOMIC DNA]</scope>
    <source>
        <strain evidence="3">DSM 24997</strain>
    </source>
</reference>
<accession>A0A0D5NPW1</accession>
<name>A0A0D5NPW1_9BACL</name>
<dbReference type="PATRIC" id="fig|1126833.4.peg.5596"/>
<dbReference type="Pfam" id="PF10737">
    <property type="entry name" value="GerPC"/>
    <property type="match status" value="1"/>
</dbReference>
<keyword evidence="3" id="KW-1185">Reference proteome</keyword>
<evidence type="ECO:0000313" key="3">
    <source>
        <dbReference type="Proteomes" id="UP000032633"/>
    </source>
</evidence>
<proteinExistence type="predicted"/>
<reference evidence="2 3" key="1">
    <citation type="journal article" date="2015" name="J. Biotechnol.">
        <title>Complete genome sequence of Paenibacillus beijingensis 7188(T) (=DSM 24997(T)), a novel rhizobacterium from jujube garden soil.</title>
        <authorList>
            <person name="Kwak Y."/>
            <person name="Shin J.H."/>
        </authorList>
    </citation>
    <scope>NUCLEOTIDE SEQUENCE [LARGE SCALE GENOMIC DNA]</scope>
    <source>
        <strain evidence="2 3">DSM 24997</strain>
    </source>
</reference>
<evidence type="ECO:0000256" key="1">
    <source>
        <dbReference type="SAM" id="Coils"/>
    </source>
</evidence>
<keyword evidence="1" id="KW-0175">Coiled coil</keyword>
<dbReference type="STRING" id="1126833.VN24_25465"/>
<dbReference type="InterPro" id="IPR019673">
    <property type="entry name" value="Spore_germination_GerPC"/>
</dbReference>
<feature type="coiled-coil region" evidence="1">
    <location>
        <begin position="100"/>
        <end position="134"/>
    </location>
</feature>